<feature type="compositionally biased region" description="Basic and acidic residues" evidence="7">
    <location>
        <begin position="602"/>
        <end position="612"/>
    </location>
</feature>
<feature type="non-terminal residue" evidence="9">
    <location>
        <position position="920"/>
    </location>
</feature>
<dbReference type="PROSITE" id="PS50845">
    <property type="entry name" value="RETICULON"/>
    <property type="match status" value="1"/>
</dbReference>
<feature type="compositionally biased region" description="Basic and acidic residues" evidence="7">
    <location>
        <begin position="223"/>
        <end position="237"/>
    </location>
</feature>
<dbReference type="InterPro" id="IPR003388">
    <property type="entry name" value="Reticulon"/>
</dbReference>
<feature type="compositionally biased region" description="Polar residues" evidence="7">
    <location>
        <begin position="348"/>
        <end position="370"/>
    </location>
</feature>
<feature type="non-terminal residue" evidence="9">
    <location>
        <position position="1"/>
    </location>
</feature>
<feature type="compositionally biased region" description="Acidic residues" evidence="7">
    <location>
        <begin position="171"/>
        <end position="188"/>
    </location>
</feature>
<feature type="compositionally biased region" description="Low complexity" evidence="7">
    <location>
        <begin position="668"/>
        <end position="679"/>
    </location>
</feature>
<evidence type="ECO:0000259" key="8">
    <source>
        <dbReference type="PROSITE" id="PS50845"/>
    </source>
</evidence>
<comment type="caution">
    <text evidence="6">Lacks conserved residue(s) required for the propagation of feature annotation.</text>
</comment>
<reference evidence="9 10" key="1">
    <citation type="submission" date="2021-06" db="EMBL/GenBank/DDBJ databases">
        <authorList>
            <person name="Palmer J.M."/>
        </authorList>
    </citation>
    <scope>NUCLEOTIDE SEQUENCE [LARGE SCALE GENOMIC DNA]</scope>
    <source>
        <strain evidence="9 10">GA_2019</strain>
        <tissue evidence="9">Muscle</tissue>
    </source>
</reference>
<feature type="region of interest" description="Disordered" evidence="7">
    <location>
        <begin position="662"/>
        <end position="711"/>
    </location>
</feature>
<gene>
    <name evidence="9" type="ORF">GOODEAATRI_011872</name>
</gene>
<keyword evidence="10" id="KW-1185">Reference proteome</keyword>
<feature type="region of interest" description="Disordered" evidence="7">
    <location>
        <begin position="475"/>
        <end position="522"/>
    </location>
</feature>
<keyword evidence="3" id="KW-0256">Endoplasmic reticulum</keyword>
<dbReference type="PANTHER" id="PTHR45799">
    <property type="entry name" value="RETICULON-LIKE PROTEIN"/>
    <property type="match status" value="1"/>
</dbReference>
<proteinExistence type="predicted"/>
<comment type="subcellular location">
    <subcellularLocation>
        <location evidence="1">Endoplasmic reticulum membrane</location>
        <topology evidence="1">Multi-pass membrane protein</topology>
    </subcellularLocation>
</comment>
<feature type="compositionally biased region" description="Acidic residues" evidence="7">
    <location>
        <begin position="247"/>
        <end position="268"/>
    </location>
</feature>
<feature type="compositionally biased region" description="Polar residues" evidence="7">
    <location>
        <begin position="413"/>
        <end position="425"/>
    </location>
</feature>
<feature type="region of interest" description="Disordered" evidence="7">
    <location>
        <begin position="348"/>
        <end position="372"/>
    </location>
</feature>
<dbReference type="PANTHER" id="PTHR45799:SF6">
    <property type="entry name" value="RETICULON"/>
    <property type="match status" value="1"/>
</dbReference>
<sequence length="920" mass="101091">KKENSADLESPESPFEILGDLKQVGEFEETEQWMKAHLPPVPDFDAAGLFNSTKSVSAKETDTDIPAAFAGVPDAFMDPIEGPKQKDELVGEQKKTGVEEFDISFLPTAYMWDHQEKSNVEEPSNHDMAITASPAPPAEFGSTSPPSSPPICTAASQVSDEKKAIWTQELEQPEANEGDSSGESDDTVIEDHIAEPGSASSQSLDQNLNDTSTPPCTASELSTNEKEVVPPRFERKLMQVPTINVIETDEPNYSEEEMEPEAEEDDDYEVVKGPDTGPPNTSEPCPDNGENKVPRARPLETEFMEGYSPPSSPVDSESEYSPKHKILNCPPETVNKTSALKSEVFPYQTGSVDLQPDKSQTISNESSNEYSPFVIENEEVDFPDNDDDWSDEAQEILFKPSTTVLLSQESAAINQPAVNEKSSTAAEEAYTKPAPPPPMSSFMQDDIYDRQSFDYDFDLSSSLAHTDVKKLNNAKERFLSDPAQNDDAEDKLDVDSAISLNGDDMAKSDSQPSSEDYPENPYSCFQSEMITSFTEKEVTKKIIANTDADNVENGNVLPSRIPVSHIQQDPKTGHNADETKSSPDRTDSGPPASEPMDSFVEFMRECLKSKQDEEADSVHQGLPYDEPRKTVSPLSQASSSMVMDFEEEHLTLNALKDLGISQEEEESVNSQSKVSEQNQPKSDFTPTLPSSFSSDTKAPCSQSNPVSDSTYSSEVEAIDEWVAEAYHLAEHVLTAILTHLSGTSGLMVSPSPPAYGFNSLIHWRDPKKSGVVFGLSLLLLLSLAAFSVISVVSYLLLALLCVTITFRIYKSVIQAVQKSNEGHPFKVLIEKDVSIPPETFRKHVDTSLTHINRALKQMSRLFLVEDLVDSLKVRSSRSNLQQQGCECVLYGQGPPLVMAFCDGGAPYVRGCSFVLFFVQS</sequence>
<evidence type="ECO:0000256" key="4">
    <source>
        <dbReference type="ARBA" id="ARBA00022989"/>
    </source>
</evidence>
<dbReference type="EMBL" id="JAHRIO010040722">
    <property type="protein sequence ID" value="MEQ2171545.1"/>
    <property type="molecule type" value="Genomic_DNA"/>
</dbReference>
<evidence type="ECO:0000256" key="3">
    <source>
        <dbReference type="ARBA" id="ARBA00022824"/>
    </source>
</evidence>
<feature type="compositionally biased region" description="Polar residues" evidence="7">
    <location>
        <begin position="198"/>
        <end position="222"/>
    </location>
</feature>
<evidence type="ECO:0000256" key="7">
    <source>
        <dbReference type="SAM" id="MobiDB-lite"/>
    </source>
</evidence>
<evidence type="ECO:0000256" key="1">
    <source>
        <dbReference type="ARBA" id="ARBA00004477"/>
    </source>
</evidence>
<dbReference type="Pfam" id="PF02453">
    <property type="entry name" value="Reticulon"/>
    <property type="match status" value="1"/>
</dbReference>
<feature type="domain" description="Reticulon" evidence="8">
    <location>
        <begin position="757"/>
        <end position="873"/>
    </location>
</feature>
<feature type="compositionally biased region" description="Basic and acidic residues" evidence="7">
    <location>
        <begin position="571"/>
        <end position="587"/>
    </location>
</feature>
<comment type="caution">
    <text evidence="9">The sequence shown here is derived from an EMBL/GenBank/DDBJ whole genome shotgun (WGS) entry which is preliminary data.</text>
</comment>
<feature type="region of interest" description="Disordered" evidence="7">
    <location>
        <begin position="114"/>
        <end position="331"/>
    </location>
</feature>
<evidence type="ECO:0000256" key="6">
    <source>
        <dbReference type="RuleBase" id="RU210713"/>
    </source>
</evidence>
<evidence type="ECO:0000313" key="10">
    <source>
        <dbReference type="Proteomes" id="UP001476798"/>
    </source>
</evidence>
<keyword evidence="5 6" id="KW-0472">Membrane</keyword>
<protein>
    <recommendedName>
        <fullName evidence="6">Reticulon</fullName>
    </recommendedName>
</protein>
<feature type="compositionally biased region" description="Basic and acidic residues" evidence="7">
    <location>
        <begin position="114"/>
        <end position="125"/>
    </location>
</feature>
<accession>A0ABV0NJG7</accession>
<evidence type="ECO:0000256" key="2">
    <source>
        <dbReference type="ARBA" id="ARBA00022692"/>
    </source>
</evidence>
<dbReference type="Proteomes" id="UP001476798">
    <property type="component" value="Unassembled WGS sequence"/>
</dbReference>
<feature type="region of interest" description="Disordered" evidence="7">
    <location>
        <begin position="545"/>
        <end position="641"/>
    </location>
</feature>
<dbReference type="Gene3D" id="1.20.5.2480">
    <property type="match status" value="1"/>
</dbReference>
<feature type="region of interest" description="Disordered" evidence="7">
    <location>
        <begin position="413"/>
        <end position="446"/>
    </location>
</feature>
<feature type="compositionally biased region" description="Polar residues" evidence="7">
    <location>
        <begin position="680"/>
        <end position="711"/>
    </location>
</feature>
<organism evidence="9 10">
    <name type="scientific">Goodea atripinnis</name>
    <dbReference type="NCBI Taxonomy" id="208336"/>
    <lineage>
        <taxon>Eukaryota</taxon>
        <taxon>Metazoa</taxon>
        <taxon>Chordata</taxon>
        <taxon>Craniata</taxon>
        <taxon>Vertebrata</taxon>
        <taxon>Euteleostomi</taxon>
        <taxon>Actinopterygii</taxon>
        <taxon>Neopterygii</taxon>
        <taxon>Teleostei</taxon>
        <taxon>Neoteleostei</taxon>
        <taxon>Acanthomorphata</taxon>
        <taxon>Ovalentaria</taxon>
        <taxon>Atherinomorphae</taxon>
        <taxon>Cyprinodontiformes</taxon>
        <taxon>Goodeidae</taxon>
        <taxon>Goodea</taxon>
    </lineage>
</organism>
<dbReference type="InterPro" id="IPR046964">
    <property type="entry name" value="RTN1-4"/>
</dbReference>
<feature type="compositionally biased region" description="Polar residues" evidence="7">
    <location>
        <begin position="632"/>
        <end position="641"/>
    </location>
</feature>
<evidence type="ECO:0000313" key="9">
    <source>
        <dbReference type="EMBL" id="MEQ2171545.1"/>
    </source>
</evidence>
<evidence type="ECO:0000256" key="5">
    <source>
        <dbReference type="ARBA" id="ARBA00023136"/>
    </source>
</evidence>
<feature type="transmembrane region" description="Helical" evidence="6">
    <location>
        <begin position="771"/>
        <end position="804"/>
    </location>
</feature>
<name>A0ABV0NJG7_9TELE</name>
<keyword evidence="4 6" id="KW-1133">Transmembrane helix</keyword>
<keyword evidence="2 6" id="KW-0812">Transmembrane</keyword>
<feature type="compositionally biased region" description="Basic and acidic residues" evidence="7">
    <location>
        <begin position="289"/>
        <end position="300"/>
    </location>
</feature>